<evidence type="ECO:0000256" key="9">
    <source>
        <dbReference type="ARBA" id="ARBA00023136"/>
    </source>
</evidence>
<dbReference type="Proteomes" id="UP000253209">
    <property type="component" value="Unassembled WGS sequence"/>
</dbReference>
<accession>A0A367GSN8</accession>
<feature type="domain" description="TonB C-terminal" evidence="11">
    <location>
        <begin position="48"/>
        <end position="144"/>
    </location>
</feature>
<dbReference type="PROSITE" id="PS52015">
    <property type="entry name" value="TONB_CTD"/>
    <property type="match status" value="1"/>
</dbReference>
<name>A0A367GSN8_9SPHI</name>
<evidence type="ECO:0000313" key="12">
    <source>
        <dbReference type="EMBL" id="RCH56095.1"/>
    </source>
</evidence>
<evidence type="ECO:0000256" key="4">
    <source>
        <dbReference type="ARBA" id="ARBA00022475"/>
    </source>
</evidence>
<sequence>MLRTLLFFLLVIPVLICKAQSESDTLKKHTPGEDDVYTAVDVAPEFPGGPNEFSKFLARNTRYPARARERNVQGRVFVTFIVEKNGVLSNIAILKRLGWGYDEEVIRVLTLSPRWKPGTVNNEPVRVRCTIPVAFNLANGETKTEPIKLPATDTLVQYYKYPAQLVHKKEDADYITLIYPPYKSNPRWHQLRQYYKTGKIKFNGFINQINGNLYLTGTGIDYYQHGFKKSVTTYNERERKDGKEYLYYPNGKLHSEREHDPVSRDWPVRYIECRDSLGNVMTVKGDGQWIEYDELFSKVTRSGPVKNKVPHGEWTIWENDSTQTVYILKNGIKESVKLFLRVENEFHAVDDLPMYKGSLSALNEYVKKNVKYPQLKDSYSDVVYLAVTATPNGQLSNIDVEQSSKDVFNEEAIRIIRSSGPWVSKVTLTKPLKLKIAIKFKNGTAALEYVRL</sequence>
<keyword evidence="10" id="KW-0732">Signal</keyword>
<organism evidence="12 13">
    <name type="scientific">Mucilaginibacter hurinus</name>
    <dbReference type="NCBI Taxonomy" id="2201324"/>
    <lineage>
        <taxon>Bacteria</taxon>
        <taxon>Pseudomonadati</taxon>
        <taxon>Bacteroidota</taxon>
        <taxon>Sphingobacteriia</taxon>
        <taxon>Sphingobacteriales</taxon>
        <taxon>Sphingobacteriaceae</taxon>
        <taxon>Mucilaginibacter</taxon>
    </lineage>
</organism>
<comment type="caution">
    <text evidence="12">The sequence shown here is derived from an EMBL/GenBank/DDBJ whole genome shotgun (WGS) entry which is preliminary data.</text>
</comment>
<comment type="subcellular location">
    <subcellularLocation>
        <location evidence="1">Cell inner membrane</location>
        <topology evidence="1">Single-pass membrane protein</topology>
        <orientation evidence="1">Periplasmic side</orientation>
    </subcellularLocation>
</comment>
<comment type="similarity">
    <text evidence="2">Belongs to the TonB family.</text>
</comment>
<keyword evidence="4" id="KW-1003">Cell membrane</keyword>
<proteinExistence type="inferred from homology"/>
<dbReference type="SUPFAM" id="SSF74653">
    <property type="entry name" value="TolA/TonB C-terminal domain"/>
    <property type="match status" value="2"/>
</dbReference>
<dbReference type="InterPro" id="IPR006260">
    <property type="entry name" value="TonB/TolA_C"/>
</dbReference>
<dbReference type="Gene3D" id="3.30.1150.10">
    <property type="match status" value="2"/>
</dbReference>
<dbReference type="RefSeq" id="WP_114004132.1">
    <property type="nucleotide sequence ID" value="NZ_QGDC01000002.1"/>
</dbReference>
<keyword evidence="3" id="KW-0813">Transport</keyword>
<evidence type="ECO:0000256" key="1">
    <source>
        <dbReference type="ARBA" id="ARBA00004383"/>
    </source>
</evidence>
<keyword evidence="9" id="KW-0472">Membrane</keyword>
<gene>
    <name evidence="12" type="ORF">DJ568_04950</name>
</gene>
<feature type="chain" id="PRO_5016975884" description="TonB C-terminal domain-containing protein" evidence="10">
    <location>
        <begin position="20"/>
        <end position="452"/>
    </location>
</feature>
<keyword evidence="5" id="KW-0997">Cell inner membrane</keyword>
<protein>
    <recommendedName>
        <fullName evidence="11">TonB C-terminal domain-containing protein</fullName>
    </recommendedName>
</protein>
<evidence type="ECO:0000256" key="10">
    <source>
        <dbReference type="SAM" id="SignalP"/>
    </source>
</evidence>
<dbReference type="PANTHER" id="PTHR33446">
    <property type="entry name" value="PROTEIN TONB-RELATED"/>
    <property type="match status" value="1"/>
</dbReference>
<keyword evidence="6" id="KW-0812">Transmembrane</keyword>
<dbReference type="GO" id="GO:0031992">
    <property type="term" value="F:energy transducer activity"/>
    <property type="evidence" value="ECO:0007669"/>
    <property type="project" value="TreeGrafter"/>
</dbReference>
<dbReference type="NCBIfam" id="TIGR01352">
    <property type="entry name" value="tonB_Cterm"/>
    <property type="match status" value="1"/>
</dbReference>
<dbReference type="GO" id="GO:0055085">
    <property type="term" value="P:transmembrane transport"/>
    <property type="evidence" value="ECO:0007669"/>
    <property type="project" value="InterPro"/>
</dbReference>
<evidence type="ECO:0000313" key="13">
    <source>
        <dbReference type="Proteomes" id="UP000253209"/>
    </source>
</evidence>
<dbReference type="AlphaFoldDB" id="A0A367GSN8"/>
<evidence type="ECO:0000256" key="8">
    <source>
        <dbReference type="ARBA" id="ARBA00022989"/>
    </source>
</evidence>
<keyword evidence="8" id="KW-1133">Transmembrane helix</keyword>
<dbReference type="PANTHER" id="PTHR33446:SF2">
    <property type="entry name" value="PROTEIN TONB"/>
    <property type="match status" value="1"/>
</dbReference>
<evidence type="ECO:0000256" key="6">
    <source>
        <dbReference type="ARBA" id="ARBA00022692"/>
    </source>
</evidence>
<evidence type="ECO:0000256" key="3">
    <source>
        <dbReference type="ARBA" id="ARBA00022448"/>
    </source>
</evidence>
<evidence type="ECO:0000256" key="7">
    <source>
        <dbReference type="ARBA" id="ARBA00022927"/>
    </source>
</evidence>
<feature type="signal peptide" evidence="10">
    <location>
        <begin position="1"/>
        <end position="19"/>
    </location>
</feature>
<keyword evidence="7" id="KW-0653">Protein transport</keyword>
<dbReference type="GO" id="GO:0015031">
    <property type="term" value="P:protein transport"/>
    <property type="evidence" value="ECO:0007669"/>
    <property type="project" value="UniProtKB-KW"/>
</dbReference>
<evidence type="ECO:0000259" key="11">
    <source>
        <dbReference type="PROSITE" id="PS52015"/>
    </source>
</evidence>
<evidence type="ECO:0000256" key="2">
    <source>
        <dbReference type="ARBA" id="ARBA00006555"/>
    </source>
</evidence>
<keyword evidence="13" id="KW-1185">Reference proteome</keyword>
<dbReference type="OrthoDB" id="649093at2"/>
<reference evidence="12 13" key="1">
    <citation type="submission" date="2018-05" db="EMBL/GenBank/DDBJ databases">
        <title>Mucilaginibacter hurinus sp. nov., isolated from briquette warehouse soil.</title>
        <authorList>
            <person name="Choi L."/>
        </authorList>
    </citation>
    <scope>NUCLEOTIDE SEQUENCE [LARGE SCALE GENOMIC DNA]</scope>
    <source>
        <strain evidence="12 13">ZR32</strain>
    </source>
</reference>
<evidence type="ECO:0000256" key="5">
    <source>
        <dbReference type="ARBA" id="ARBA00022519"/>
    </source>
</evidence>
<dbReference type="InterPro" id="IPR037682">
    <property type="entry name" value="TonB_C"/>
</dbReference>
<dbReference type="GO" id="GO:0098797">
    <property type="term" value="C:plasma membrane protein complex"/>
    <property type="evidence" value="ECO:0007669"/>
    <property type="project" value="TreeGrafter"/>
</dbReference>
<dbReference type="InterPro" id="IPR051045">
    <property type="entry name" value="TonB-dependent_transducer"/>
</dbReference>
<dbReference type="EMBL" id="QGDC01000002">
    <property type="protein sequence ID" value="RCH56095.1"/>
    <property type="molecule type" value="Genomic_DNA"/>
</dbReference>
<dbReference type="Pfam" id="PF03544">
    <property type="entry name" value="TonB_C"/>
    <property type="match status" value="1"/>
</dbReference>